<dbReference type="InterPro" id="IPR037026">
    <property type="entry name" value="Vgr_OB-fold_dom_sf"/>
</dbReference>
<reference evidence="1 2" key="1">
    <citation type="submission" date="2021-04" db="EMBL/GenBank/DDBJ databases">
        <title>Molecular and phenotypic characterization and identification of bacterial isolates recovered from the Anatolian ground squirrels (Spermophilus xanthoprymnus) and which have the potential to form a new species in the Campylobacter genus.</title>
        <authorList>
            <person name="Aydin F."/>
            <person name="Abay S."/>
            <person name="Kayman T."/>
            <person name="Karakaya E."/>
            <person name="Mustak H.K."/>
            <person name="Mustak I.B."/>
            <person name="Bilgin N."/>
            <person name="Duzler A."/>
            <person name="Sahin O."/>
            <person name="Guran O."/>
            <person name="Saticioglu I.B."/>
        </authorList>
    </citation>
    <scope>NUCLEOTIDE SEQUENCE [LARGE SCALE GENOMIC DNA]</scope>
    <source>
        <strain evidence="2">faydin-G24</strain>
    </source>
</reference>
<gene>
    <name evidence="1" type="ORF">KDD93_03615</name>
</gene>
<dbReference type="Gene3D" id="2.40.50.230">
    <property type="entry name" value="Gp5 N-terminal domain"/>
    <property type="match status" value="1"/>
</dbReference>
<name>A0ABS5HHA4_9BACT</name>
<evidence type="ECO:0000313" key="1">
    <source>
        <dbReference type="EMBL" id="MBR8463661.1"/>
    </source>
</evidence>
<protein>
    <submittedName>
        <fullName evidence="1">Phage baseplate assembly protein V</fullName>
    </submittedName>
</protein>
<dbReference type="Gene3D" id="6.20.150.10">
    <property type="match status" value="1"/>
</dbReference>
<proteinExistence type="predicted"/>
<comment type="caution">
    <text evidence="1">The sequence shown here is derived from an EMBL/GenBank/DDBJ whole genome shotgun (WGS) entry which is preliminary data.</text>
</comment>
<dbReference type="NCBIfam" id="TIGR01644">
    <property type="entry name" value="phage_P2_V"/>
    <property type="match status" value="1"/>
</dbReference>
<dbReference type="InterPro" id="IPR013046">
    <property type="entry name" value="GpV/Gp45"/>
</dbReference>
<evidence type="ECO:0000313" key="2">
    <source>
        <dbReference type="Proteomes" id="UP000682951"/>
    </source>
</evidence>
<dbReference type="EMBL" id="JAGSSW010000002">
    <property type="protein sequence ID" value="MBR8463661.1"/>
    <property type="molecule type" value="Genomic_DNA"/>
</dbReference>
<keyword evidence="2" id="KW-1185">Reference proteome</keyword>
<sequence>MDFIEIGIISEIRADRARVKIGDMVTDFLPVIQMANSFARTFVPIRVGEQAVVLPVRGSLNSGVILRSVYQEAHTTPSTDTKTQICTFEDGVSISYNTAISTLSISSPKQINITCDNANLSAKNVLVNANDTTIKSPNIKLLGNTLIQGSISTAGSGGGAGSFEINGNVVITGSITAGGDANFGGLVSDARGNLSDHTNNGYSRD</sequence>
<organism evidence="1 2">
    <name type="scientific">Campylobacter anatolicus</name>
    <dbReference type="NCBI Taxonomy" id="2829105"/>
    <lineage>
        <taxon>Bacteria</taxon>
        <taxon>Pseudomonadati</taxon>
        <taxon>Campylobacterota</taxon>
        <taxon>Epsilonproteobacteria</taxon>
        <taxon>Campylobacterales</taxon>
        <taxon>Campylobacteraceae</taxon>
        <taxon>Campylobacter</taxon>
    </lineage>
</organism>
<accession>A0ABS5HHA4</accession>
<dbReference type="Proteomes" id="UP000682951">
    <property type="component" value="Unassembled WGS sequence"/>
</dbReference>